<protein>
    <recommendedName>
        <fullName evidence="4">DUF2782 domain-containing protein</fullName>
    </recommendedName>
</protein>
<dbReference type="Pfam" id="PF11191">
    <property type="entry name" value="DUF2782"/>
    <property type="match status" value="1"/>
</dbReference>
<name>A0A011PWK8_9PROT</name>
<evidence type="ECO:0000256" key="1">
    <source>
        <dbReference type="SAM" id="SignalP"/>
    </source>
</evidence>
<evidence type="ECO:0000313" key="2">
    <source>
        <dbReference type="EMBL" id="EXI81235.1"/>
    </source>
</evidence>
<dbReference type="PROSITE" id="PS51257">
    <property type="entry name" value="PROKAR_LIPOPROTEIN"/>
    <property type="match status" value="1"/>
</dbReference>
<accession>A0A011PWK8</accession>
<keyword evidence="1" id="KW-0732">Signal</keyword>
<dbReference type="Gene3D" id="2.20.130.30">
    <property type="entry name" value="Protein of unknown function DUF2782"/>
    <property type="match status" value="1"/>
</dbReference>
<organism evidence="2 3">
    <name type="scientific">Candidatus Accumulibacter appositus</name>
    <dbReference type="NCBI Taxonomy" id="1454003"/>
    <lineage>
        <taxon>Bacteria</taxon>
        <taxon>Pseudomonadati</taxon>
        <taxon>Pseudomonadota</taxon>
        <taxon>Betaproteobacteria</taxon>
        <taxon>Candidatus Accumulibacter</taxon>
    </lineage>
</organism>
<feature type="chain" id="PRO_5001461539" description="DUF2782 domain-containing protein" evidence="1">
    <location>
        <begin position="27"/>
        <end position="119"/>
    </location>
</feature>
<gene>
    <name evidence="2" type="ORF">AW10_01249</name>
</gene>
<dbReference type="Proteomes" id="UP000021816">
    <property type="component" value="Unassembled WGS sequence"/>
</dbReference>
<sequence precursor="true">MRRIQSALLLLSLPLILACAALPAFAQERSDLQPLPAVPPPPPEMAAFDENLEPEVTIKKREGDTIEEHRINGKLYKIKVTPAHGVPYYLIDRNGDGNFSQTTMGSADVSVPQWVIGTF</sequence>
<dbReference type="InterPro" id="IPR021357">
    <property type="entry name" value="DUF2782"/>
</dbReference>
<dbReference type="EMBL" id="JEMX01000025">
    <property type="protein sequence ID" value="EXI81235.1"/>
    <property type="molecule type" value="Genomic_DNA"/>
</dbReference>
<dbReference type="AlphaFoldDB" id="A0A011PWK8"/>
<dbReference type="PATRIC" id="fig|1454003.3.peg.1287"/>
<evidence type="ECO:0000313" key="3">
    <source>
        <dbReference type="Proteomes" id="UP000021816"/>
    </source>
</evidence>
<dbReference type="STRING" id="1454003.AW10_01249"/>
<evidence type="ECO:0008006" key="4">
    <source>
        <dbReference type="Google" id="ProtNLM"/>
    </source>
</evidence>
<proteinExistence type="predicted"/>
<feature type="signal peptide" evidence="1">
    <location>
        <begin position="1"/>
        <end position="26"/>
    </location>
</feature>
<comment type="caution">
    <text evidence="2">The sequence shown here is derived from an EMBL/GenBank/DDBJ whole genome shotgun (WGS) entry which is preliminary data.</text>
</comment>
<reference evidence="2 3" key="1">
    <citation type="submission" date="2014-02" db="EMBL/GenBank/DDBJ databases">
        <title>Expanding our view of genomic diversity in Candidatus Accumulibacter clades.</title>
        <authorList>
            <person name="Skennerton C.T."/>
            <person name="Barr J.J."/>
            <person name="Slater F.R."/>
            <person name="Bond P.L."/>
            <person name="Tyson G.W."/>
        </authorList>
    </citation>
    <scope>NUCLEOTIDE SEQUENCE [LARGE SCALE GENOMIC DNA]</scope>
    <source>
        <strain evidence="3">BA-92</strain>
    </source>
</reference>